<dbReference type="PANTHER" id="PTHR10846:SF73">
    <property type="entry name" value="SODIUM_CALCIUM EXCHANGER MEMBRANE REGION DOMAIN-CONTAINING PROTEIN"/>
    <property type="match status" value="1"/>
</dbReference>
<gene>
    <name evidence="8" type="primary">Slc24a5_0</name>
    <name evidence="8" type="ORF">TNCT_306371</name>
</gene>
<dbReference type="GO" id="GO:0005886">
    <property type="term" value="C:plasma membrane"/>
    <property type="evidence" value="ECO:0007669"/>
    <property type="project" value="TreeGrafter"/>
</dbReference>
<feature type="transmembrane region" description="Helical" evidence="7">
    <location>
        <begin position="66"/>
        <end position="85"/>
    </location>
</feature>
<organism evidence="8 9">
    <name type="scientific">Trichonephila clavata</name>
    <name type="common">Joro spider</name>
    <name type="synonym">Nephila clavata</name>
    <dbReference type="NCBI Taxonomy" id="2740835"/>
    <lineage>
        <taxon>Eukaryota</taxon>
        <taxon>Metazoa</taxon>
        <taxon>Ecdysozoa</taxon>
        <taxon>Arthropoda</taxon>
        <taxon>Chelicerata</taxon>
        <taxon>Arachnida</taxon>
        <taxon>Araneae</taxon>
        <taxon>Araneomorphae</taxon>
        <taxon>Entelegynae</taxon>
        <taxon>Araneoidea</taxon>
        <taxon>Nephilidae</taxon>
        <taxon>Trichonephila</taxon>
    </lineage>
</organism>
<dbReference type="EMBL" id="BMAO01002130">
    <property type="protein sequence ID" value="GFQ78503.1"/>
    <property type="molecule type" value="Genomic_DNA"/>
</dbReference>
<dbReference type="InterPro" id="IPR044880">
    <property type="entry name" value="NCX_ion-bd_dom_sf"/>
</dbReference>
<dbReference type="GO" id="GO:0006874">
    <property type="term" value="P:intracellular calcium ion homeostasis"/>
    <property type="evidence" value="ECO:0007669"/>
    <property type="project" value="TreeGrafter"/>
</dbReference>
<accession>A0A8X6FF54</accession>
<dbReference type="GO" id="GO:0008273">
    <property type="term" value="F:calcium, potassium:sodium antiporter activity"/>
    <property type="evidence" value="ECO:0007669"/>
    <property type="project" value="TreeGrafter"/>
</dbReference>
<keyword evidence="3" id="KW-0050">Antiport</keyword>
<evidence type="ECO:0000256" key="2">
    <source>
        <dbReference type="ARBA" id="ARBA00005364"/>
    </source>
</evidence>
<evidence type="ECO:0000256" key="7">
    <source>
        <dbReference type="SAM" id="Phobius"/>
    </source>
</evidence>
<evidence type="ECO:0000313" key="9">
    <source>
        <dbReference type="Proteomes" id="UP000887116"/>
    </source>
</evidence>
<dbReference type="PANTHER" id="PTHR10846">
    <property type="entry name" value="SODIUM/POTASSIUM/CALCIUM EXCHANGER"/>
    <property type="match status" value="1"/>
</dbReference>
<evidence type="ECO:0000256" key="6">
    <source>
        <dbReference type="ARBA" id="ARBA00023136"/>
    </source>
</evidence>
<sequence length="113" mass="13018">MKMEFLRPLIKNRRRKRKSVKILVLLNLESSVDWYPISRDSLVYIFSVTTLICIIQDNVVTCMESVLLLMMFGVYIAVMYFNSSIKEWGEGTVSKGSALNKVLTFTNDKLLSN</sequence>
<dbReference type="GO" id="GO:0005262">
    <property type="term" value="F:calcium channel activity"/>
    <property type="evidence" value="ECO:0007669"/>
    <property type="project" value="TreeGrafter"/>
</dbReference>
<keyword evidence="4 7" id="KW-0812">Transmembrane</keyword>
<dbReference type="InterPro" id="IPR004481">
    <property type="entry name" value="K/Na/Ca-exchanger"/>
</dbReference>
<dbReference type="Gene3D" id="1.20.1420.30">
    <property type="entry name" value="NCX, central ion-binding region"/>
    <property type="match status" value="1"/>
</dbReference>
<keyword evidence="5 7" id="KW-1133">Transmembrane helix</keyword>
<proteinExistence type="inferred from homology"/>
<comment type="similarity">
    <text evidence="2">Belongs to the Ca(2+):cation antiporter (CaCA) (TC 2.A.19) family. SLC24A subfamily.</text>
</comment>
<comment type="caution">
    <text evidence="8">The sequence shown here is derived from an EMBL/GenBank/DDBJ whole genome shotgun (WGS) entry which is preliminary data.</text>
</comment>
<keyword evidence="3" id="KW-0813">Transport</keyword>
<evidence type="ECO:0000256" key="1">
    <source>
        <dbReference type="ARBA" id="ARBA00004141"/>
    </source>
</evidence>
<dbReference type="Proteomes" id="UP000887116">
    <property type="component" value="Unassembled WGS sequence"/>
</dbReference>
<evidence type="ECO:0000313" key="8">
    <source>
        <dbReference type="EMBL" id="GFQ78503.1"/>
    </source>
</evidence>
<reference evidence="8" key="1">
    <citation type="submission" date="2020-07" db="EMBL/GenBank/DDBJ databases">
        <title>Multicomponent nature underlies the extraordinary mechanical properties of spider dragline silk.</title>
        <authorList>
            <person name="Kono N."/>
            <person name="Nakamura H."/>
            <person name="Mori M."/>
            <person name="Yoshida Y."/>
            <person name="Ohtoshi R."/>
            <person name="Malay A.D."/>
            <person name="Moran D.A.P."/>
            <person name="Tomita M."/>
            <person name="Numata K."/>
            <person name="Arakawa K."/>
        </authorList>
    </citation>
    <scope>NUCLEOTIDE SEQUENCE</scope>
</reference>
<dbReference type="AlphaFoldDB" id="A0A8X6FF54"/>
<evidence type="ECO:0000256" key="3">
    <source>
        <dbReference type="ARBA" id="ARBA00022449"/>
    </source>
</evidence>
<keyword evidence="9" id="KW-1185">Reference proteome</keyword>
<protein>
    <submittedName>
        <fullName evidence="8">Uncharacterized protein</fullName>
    </submittedName>
</protein>
<evidence type="ECO:0000256" key="5">
    <source>
        <dbReference type="ARBA" id="ARBA00022989"/>
    </source>
</evidence>
<dbReference type="OrthoDB" id="10313871at2759"/>
<keyword evidence="6 7" id="KW-0472">Membrane</keyword>
<comment type="subcellular location">
    <subcellularLocation>
        <location evidence="1">Membrane</location>
        <topology evidence="1">Multi-pass membrane protein</topology>
    </subcellularLocation>
</comment>
<name>A0A8X6FF54_TRICU</name>
<evidence type="ECO:0000256" key="4">
    <source>
        <dbReference type="ARBA" id="ARBA00022692"/>
    </source>
</evidence>